<dbReference type="InterPro" id="IPR001375">
    <property type="entry name" value="Peptidase_S9_cat"/>
</dbReference>
<evidence type="ECO:0000256" key="3">
    <source>
        <dbReference type="ARBA" id="ARBA00022825"/>
    </source>
</evidence>
<dbReference type="Gene3D" id="2.130.10.120">
    <property type="entry name" value="Prolyl oligopeptidase, N-terminal domain"/>
    <property type="match status" value="1"/>
</dbReference>
<feature type="domain" description="Peptidase S9 prolyl oligopeptidase catalytic" evidence="5">
    <location>
        <begin position="516"/>
        <end position="718"/>
    </location>
</feature>
<evidence type="ECO:0000313" key="8">
    <source>
        <dbReference type="Proteomes" id="UP001596091"/>
    </source>
</evidence>
<evidence type="ECO:0000256" key="1">
    <source>
        <dbReference type="ARBA" id="ARBA00022670"/>
    </source>
</evidence>
<gene>
    <name evidence="7" type="ORF">ACFPT7_01350</name>
</gene>
<feature type="chain" id="PRO_5047029230" evidence="4">
    <location>
        <begin position="28"/>
        <end position="720"/>
    </location>
</feature>
<dbReference type="Proteomes" id="UP001596091">
    <property type="component" value="Unassembled WGS sequence"/>
</dbReference>
<comment type="caution">
    <text evidence="7">The sequence shown here is derived from an EMBL/GenBank/DDBJ whole genome shotgun (WGS) entry which is preliminary data.</text>
</comment>
<dbReference type="Pfam" id="PF00326">
    <property type="entry name" value="Peptidase_S9"/>
    <property type="match status" value="1"/>
</dbReference>
<dbReference type="InterPro" id="IPR023302">
    <property type="entry name" value="Pept_S9A_N"/>
</dbReference>
<dbReference type="Pfam" id="PF02897">
    <property type="entry name" value="Peptidase_S9_N"/>
    <property type="match status" value="1"/>
</dbReference>
<dbReference type="PRINTS" id="PR00862">
    <property type="entry name" value="PROLIGOPTASE"/>
</dbReference>
<keyword evidence="3" id="KW-0720">Serine protease</keyword>
<evidence type="ECO:0000259" key="5">
    <source>
        <dbReference type="Pfam" id="PF00326"/>
    </source>
</evidence>
<keyword evidence="4" id="KW-0732">Signal</keyword>
<evidence type="ECO:0000256" key="4">
    <source>
        <dbReference type="SAM" id="SignalP"/>
    </source>
</evidence>
<accession>A0ABW1EC16</accession>
<dbReference type="SUPFAM" id="SSF50993">
    <property type="entry name" value="Peptidase/esterase 'gauge' domain"/>
    <property type="match status" value="1"/>
</dbReference>
<evidence type="ECO:0000313" key="7">
    <source>
        <dbReference type="EMBL" id="MFC5860933.1"/>
    </source>
</evidence>
<protein>
    <submittedName>
        <fullName evidence="7">Prolyl oligopeptidase family protein</fullName>
    </submittedName>
</protein>
<dbReference type="EMBL" id="JBHSPH010000001">
    <property type="protein sequence ID" value="MFC5860933.1"/>
    <property type="molecule type" value="Genomic_DNA"/>
</dbReference>
<dbReference type="InterPro" id="IPR029058">
    <property type="entry name" value="AB_hydrolase_fold"/>
</dbReference>
<keyword evidence="8" id="KW-1185">Reference proteome</keyword>
<reference evidence="8" key="1">
    <citation type="journal article" date="2019" name="Int. J. Syst. Evol. Microbiol.">
        <title>The Global Catalogue of Microorganisms (GCM) 10K type strain sequencing project: providing services to taxonomists for standard genome sequencing and annotation.</title>
        <authorList>
            <consortium name="The Broad Institute Genomics Platform"/>
            <consortium name="The Broad Institute Genome Sequencing Center for Infectious Disease"/>
            <person name="Wu L."/>
            <person name="Ma J."/>
        </authorList>
    </citation>
    <scope>NUCLEOTIDE SEQUENCE [LARGE SCALE GENOMIC DNA]</scope>
    <source>
        <strain evidence="8">JCM 4087</strain>
    </source>
</reference>
<keyword evidence="2" id="KW-0378">Hydrolase</keyword>
<evidence type="ECO:0000259" key="6">
    <source>
        <dbReference type="Pfam" id="PF02897"/>
    </source>
</evidence>
<evidence type="ECO:0000256" key="2">
    <source>
        <dbReference type="ARBA" id="ARBA00022801"/>
    </source>
</evidence>
<proteinExistence type="predicted"/>
<name>A0ABW1EC16_9BACT</name>
<organism evidence="7 8">
    <name type="scientific">Acidicapsa dinghuensis</name>
    <dbReference type="NCBI Taxonomy" id="2218256"/>
    <lineage>
        <taxon>Bacteria</taxon>
        <taxon>Pseudomonadati</taxon>
        <taxon>Acidobacteriota</taxon>
        <taxon>Terriglobia</taxon>
        <taxon>Terriglobales</taxon>
        <taxon>Acidobacteriaceae</taxon>
        <taxon>Acidicapsa</taxon>
    </lineage>
</organism>
<dbReference type="RefSeq" id="WP_263334820.1">
    <property type="nucleotide sequence ID" value="NZ_JAGSYH010000002.1"/>
</dbReference>
<dbReference type="InterPro" id="IPR002470">
    <property type="entry name" value="Peptidase_S9A"/>
</dbReference>
<dbReference type="InterPro" id="IPR051167">
    <property type="entry name" value="Prolyl_oligopep/macrocyclase"/>
</dbReference>
<feature type="domain" description="Peptidase S9A N-terminal" evidence="6">
    <location>
        <begin position="37"/>
        <end position="435"/>
    </location>
</feature>
<feature type="signal peptide" evidence="4">
    <location>
        <begin position="1"/>
        <end position="27"/>
    </location>
</feature>
<keyword evidence="1" id="KW-0645">Protease</keyword>
<dbReference type="PANTHER" id="PTHR42881">
    <property type="entry name" value="PROLYL ENDOPEPTIDASE"/>
    <property type="match status" value="1"/>
</dbReference>
<dbReference type="SUPFAM" id="SSF53474">
    <property type="entry name" value="alpha/beta-Hydrolases"/>
    <property type="match status" value="1"/>
</dbReference>
<dbReference type="PANTHER" id="PTHR42881:SF13">
    <property type="entry name" value="PROLYL ENDOPEPTIDASE"/>
    <property type="match status" value="1"/>
</dbReference>
<sequence>MPNPNLHARFQCALLIIAALLPVAAGAQSTEPTAVHLDTGSGSALTDPYAWLEDVNGAKPLAWVNAENEKTAKILEADPHYADFKTQALKVLESPERLAYPVFRNGTVYNTWQDAQHIRGILRRTTLDDYMSANPHWETVIDYDALAKADNEKWVQHGLNCLYPGDGLCLVALSAGGEDADTLREFDLKTGKFVTGGFVLSRSKQNAAWLDKDTLLVARDWGAGSMTASGYPFVVKIWKRGEPLDQAKEIYRGAATDTSAYPVVMNDAQGHRAALVMRHLDFFSSEYSLYTSSGIHKLALPGKTELNGLVDGQLIASLEEEWKPEGGATIASGSVVAFDLKALEKDPSHPKPAVVFAPTSQEFVQEVVPTRTHLLITTLEHVQGRAYLYSRSKRGDWERTKLEIPDNQTVGVVDTDDASDKFFLSLTGFLTPSSLELGDAAARELKVAKTLPAQFDASQDVVEQFEATSKDGTKVPYFLVHRKDMPYNGVTPTLLYAYGGFQISETPVYSGIRGKLWLERGGAYALANIRGGGEFGPAWHDAGLKTHRQRIYDDFAAVGEDLITKKVTNPSKLGIEGGSNGGLLMGVEFEQHPDLWHAVVIEVPLLDMLGFEHIAAGSSWTGEYGSVSNPDERAFLASISPYNNLKPDVDYPEPLIFTTTKDDRVGPVHARKFAALMEQYHKPFFYDEITEGGHGPGADLKEQAGTDAMIYTYLARKLMD</sequence>
<dbReference type="Gene3D" id="3.40.50.1820">
    <property type="entry name" value="alpha/beta hydrolase"/>
    <property type="match status" value="1"/>
</dbReference>